<dbReference type="Gene3D" id="3.90.780.10">
    <property type="entry name" value="5'-Nucleotidase, C-terminal domain"/>
    <property type="match status" value="1"/>
</dbReference>
<dbReference type="PRINTS" id="PR01607">
    <property type="entry name" value="APYRASEFAMLY"/>
</dbReference>
<dbReference type="AlphaFoldDB" id="A0A2Z6IBR7"/>
<keyword evidence="7" id="KW-1185">Reference proteome</keyword>
<dbReference type="SUPFAM" id="SSF56300">
    <property type="entry name" value="Metallo-dependent phosphatases"/>
    <property type="match status" value="1"/>
</dbReference>
<dbReference type="GO" id="GO:0016787">
    <property type="term" value="F:hydrolase activity"/>
    <property type="evidence" value="ECO:0007669"/>
    <property type="project" value="UniProtKB-KW"/>
</dbReference>
<gene>
    <name evidence="6" type="ORF">SUTMEG_18400</name>
</gene>
<proteinExistence type="inferred from homology"/>
<dbReference type="GO" id="GO:0000166">
    <property type="term" value="F:nucleotide binding"/>
    <property type="evidence" value="ECO:0007669"/>
    <property type="project" value="UniProtKB-KW"/>
</dbReference>
<dbReference type="InterPro" id="IPR029052">
    <property type="entry name" value="Metallo-depent_PP-like"/>
</dbReference>
<evidence type="ECO:0000259" key="5">
    <source>
        <dbReference type="Pfam" id="PF02872"/>
    </source>
</evidence>
<dbReference type="Gene3D" id="3.60.21.10">
    <property type="match status" value="1"/>
</dbReference>
<feature type="chain" id="PRO_5016188928" evidence="2">
    <location>
        <begin position="20"/>
        <end position="555"/>
    </location>
</feature>
<protein>
    <submittedName>
        <fullName evidence="6">Multifunctional 2',3'-cyclic-nucleotide 2'-phosphodiesterase/5'-nucleotidase/3'-nucleotidase</fullName>
    </submittedName>
</protein>
<dbReference type="PANTHER" id="PTHR11575:SF24">
    <property type="entry name" value="5'-NUCLEOTIDASE"/>
    <property type="match status" value="1"/>
</dbReference>
<sequence length="555" mass="59134">MPLRSFASFSTLVSAPARAGAVLSSFVLGTTVAAAPAHTAHARDAGEALDLVILHVNDTHAFAAGVTPRGVACDRDEACFGGYARIARAVGDAKAAADNVIALDAGDRWQGTLLFSTSGPNLIASMSPFMPWDAVTLGNHEFDLGCRALADFIEQEPFPVLAANLQPEKGCALSDLKLPGYVVKTIRGVKVGIVGLANDEVVAISKACPETRFDDEAEAARRAVEALKREGVEIVVAITHEGYPEDRALARAVDGIDVIVGGHTHSLLGDQEDAEGPYPTVEHSPSGDPVLVVQAKRSTEYLGRLEVRFEAGRAVAWSGAPVRLAPEMPRDARLEAEVRRAAEKLRELRETPVARNANRYADGIDSCRRGECLSGLLTADAILTFGRPYGVEIALVNGGAIRSSLPVGKVDRGSIQEIHPFGNTIAVVEIDGRGILAALEHGLSDEDVEGPRLMQPAGLRYRVDPEKPVGSRLLAAEVRDAQGVWQPLDPNKHYRVALLQYIADGGDDFAMFAAARHIPVNDALDADVVTHYLESLGDIPMPETGRIVGYGPDKL</sequence>
<dbReference type="Pfam" id="PF02872">
    <property type="entry name" value="5_nucleotid_C"/>
    <property type="match status" value="1"/>
</dbReference>
<feature type="region of interest" description="Disordered" evidence="3">
    <location>
        <begin position="268"/>
        <end position="287"/>
    </location>
</feature>
<evidence type="ECO:0000256" key="1">
    <source>
        <dbReference type="ARBA" id="ARBA00022729"/>
    </source>
</evidence>
<accession>A0A2Z6IBR7</accession>
<comment type="similarity">
    <text evidence="2">Belongs to the 5'-nucleotidase family.</text>
</comment>
<dbReference type="InterPro" id="IPR004843">
    <property type="entry name" value="Calcineurin-like_PHP"/>
</dbReference>
<feature type="domain" description="5'-Nucleotidase C-terminal" evidence="5">
    <location>
        <begin position="365"/>
        <end position="513"/>
    </location>
</feature>
<dbReference type="RefSeq" id="WP_120177504.1">
    <property type="nucleotide sequence ID" value="NZ_AP018786.1"/>
</dbReference>
<feature type="signal peptide" evidence="2">
    <location>
        <begin position="1"/>
        <end position="19"/>
    </location>
</feature>
<dbReference type="KEGG" id="sutt:SUTMEG_18400"/>
<dbReference type="InterPro" id="IPR036907">
    <property type="entry name" value="5'-Nucleotdase_C_sf"/>
</dbReference>
<keyword evidence="2" id="KW-0547">Nucleotide-binding</keyword>
<dbReference type="Pfam" id="PF00149">
    <property type="entry name" value="Metallophos"/>
    <property type="match status" value="1"/>
</dbReference>
<organism evidence="6 7">
    <name type="scientific">Sutterella megalosphaeroides</name>
    <dbReference type="NCBI Taxonomy" id="2494234"/>
    <lineage>
        <taxon>Bacteria</taxon>
        <taxon>Pseudomonadati</taxon>
        <taxon>Pseudomonadota</taxon>
        <taxon>Betaproteobacteria</taxon>
        <taxon>Burkholderiales</taxon>
        <taxon>Sutterellaceae</taxon>
        <taxon>Sutterella</taxon>
    </lineage>
</organism>
<evidence type="ECO:0000256" key="3">
    <source>
        <dbReference type="SAM" id="MobiDB-lite"/>
    </source>
</evidence>
<name>A0A2Z6IBR7_9BURK</name>
<evidence type="ECO:0000256" key="2">
    <source>
        <dbReference type="RuleBase" id="RU362119"/>
    </source>
</evidence>
<dbReference type="OrthoDB" id="9803927at2"/>
<dbReference type="PANTHER" id="PTHR11575">
    <property type="entry name" value="5'-NUCLEOTIDASE-RELATED"/>
    <property type="match status" value="1"/>
</dbReference>
<dbReference type="SUPFAM" id="SSF55816">
    <property type="entry name" value="5'-nucleotidase (syn. UDP-sugar hydrolase), C-terminal domain"/>
    <property type="match status" value="1"/>
</dbReference>
<dbReference type="Proteomes" id="UP000271003">
    <property type="component" value="Chromosome"/>
</dbReference>
<reference evidence="6 7" key="1">
    <citation type="journal article" date="2018" name="Int. J. Syst. Evol. Microbiol.">
        <title>Mesosutterella multiformis gen. nov., sp. nov., a member of the family Sutterellaceae and Sutterella megalosphaeroides sp. nov., isolated from human faeces.</title>
        <authorList>
            <person name="Sakamoto M."/>
            <person name="Ikeyama N."/>
            <person name="Kunihiro T."/>
            <person name="Iino T."/>
            <person name="Yuki M."/>
            <person name="Ohkuma M."/>
        </authorList>
    </citation>
    <scope>NUCLEOTIDE SEQUENCE [LARGE SCALE GENOMIC DNA]</scope>
    <source>
        <strain evidence="6 7">6FBBBH3</strain>
    </source>
</reference>
<dbReference type="InterPro" id="IPR008334">
    <property type="entry name" value="5'-Nucleotdase_C"/>
</dbReference>
<keyword evidence="1 2" id="KW-0732">Signal</keyword>
<dbReference type="EMBL" id="AP018786">
    <property type="protein sequence ID" value="BBF23949.1"/>
    <property type="molecule type" value="Genomic_DNA"/>
</dbReference>
<dbReference type="InterPro" id="IPR006179">
    <property type="entry name" value="5_nucleotidase/apyrase"/>
</dbReference>
<feature type="domain" description="Calcineurin-like phosphoesterase" evidence="4">
    <location>
        <begin position="52"/>
        <end position="266"/>
    </location>
</feature>
<evidence type="ECO:0000313" key="6">
    <source>
        <dbReference type="EMBL" id="BBF23949.1"/>
    </source>
</evidence>
<keyword evidence="2" id="KW-0378">Hydrolase</keyword>
<evidence type="ECO:0000259" key="4">
    <source>
        <dbReference type="Pfam" id="PF00149"/>
    </source>
</evidence>
<dbReference type="GO" id="GO:0009166">
    <property type="term" value="P:nucleotide catabolic process"/>
    <property type="evidence" value="ECO:0007669"/>
    <property type="project" value="InterPro"/>
</dbReference>
<evidence type="ECO:0000313" key="7">
    <source>
        <dbReference type="Proteomes" id="UP000271003"/>
    </source>
</evidence>